<evidence type="ECO:0000259" key="1">
    <source>
        <dbReference type="Pfam" id="PF17921"/>
    </source>
</evidence>
<dbReference type="InterPro" id="IPR052160">
    <property type="entry name" value="Gypsy_RT_Integrase-like"/>
</dbReference>
<dbReference type="Proteomes" id="UP000325315">
    <property type="component" value="Unassembled WGS sequence"/>
</dbReference>
<comment type="caution">
    <text evidence="2">The sequence shown here is derived from an EMBL/GenBank/DDBJ whole genome shotgun (WGS) entry which is preliminary data.</text>
</comment>
<dbReference type="Pfam" id="PF17921">
    <property type="entry name" value="Integrase_H2C2"/>
    <property type="match status" value="1"/>
</dbReference>
<dbReference type="InterPro" id="IPR041588">
    <property type="entry name" value="Integrase_H2C2"/>
</dbReference>
<protein>
    <submittedName>
        <fullName evidence="2">Transposon Ty3-I Gag-Pol polyprotein</fullName>
    </submittedName>
</protein>
<gene>
    <name evidence="2" type="ORF">EPI10_011614</name>
</gene>
<sequence length="142" mass="16681">MIEDPFLFKQCVDNIIRKCVARSEIDEILYHCHSSPSGGHFGGSHTTVKILQARFFWPIVFKDAHVYLKNCDRCQTTGNISRRNEMSLTNILKVELFDVWGIDFLCQFPSYVNRKIKGILENVVRPNRRDWSRRLDDALWAY</sequence>
<organism evidence="2 3">
    <name type="scientific">Gossypium australe</name>
    <dbReference type="NCBI Taxonomy" id="47621"/>
    <lineage>
        <taxon>Eukaryota</taxon>
        <taxon>Viridiplantae</taxon>
        <taxon>Streptophyta</taxon>
        <taxon>Embryophyta</taxon>
        <taxon>Tracheophyta</taxon>
        <taxon>Spermatophyta</taxon>
        <taxon>Magnoliopsida</taxon>
        <taxon>eudicotyledons</taxon>
        <taxon>Gunneridae</taxon>
        <taxon>Pentapetalae</taxon>
        <taxon>rosids</taxon>
        <taxon>malvids</taxon>
        <taxon>Malvales</taxon>
        <taxon>Malvaceae</taxon>
        <taxon>Malvoideae</taxon>
        <taxon>Gossypium</taxon>
    </lineage>
</organism>
<feature type="domain" description="Integrase zinc-binding" evidence="1">
    <location>
        <begin position="22"/>
        <end position="77"/>
    </location>
</feature>
<dbReference type="OrthoDB" id="1739170at2759"/>
<accession>A0A5B6W7D1</accession>
<dbReference type="PANTHER" id="PTHR47266">
    <property type="entry name" value="ENDONUCLEASE-RELATED"/>
    <property type="match status" value="1"/>
</dbReference>
<reference evidence="3" key="1">
    <citation type="journal article" date="2019" name="Plant Biotechnol. J.">
        <title>Genome sequencing of the Australian wild diploid species Gossypium australe highlights disease resistance and delayed gland morphogenesis.</title>
        <authorList>
            <person name="Cai Y."/>
            <person name="Cai X."/>
            <person name="Wang Q."/>
            <person name="Wang P."/>
            <person name="Zhang Y."/>
            <person name="Cai C."/>
            <person name="Xu Y."/>
            <person name="Wang K."/>
            <person name="Zhou Z."/>
            <person name="Wang C."/>
            <person name="Geng S."/>
            <person name="Li B."/>
            <person name="Dong Q."/>
            <person name="Hou Y."/>
            <person name="Wang H."/>
            <person name="Ai P."/>
            <person name="Liu Z."/>
            <person name="Yi F."/>
            <person name="Sun M."/>
            <person name="An G."/>
            <person name="Cheng J."/>
            <person name="Zhang Y."/>
            <person name="Shi Q."/>
            <person name="Xie Y."/>
            <person name="Shi X."/>
            <person name="Chang Y."/>
            <person name="Huang F."/>
            <person name="Chen Y."/>
            <person name="Hong S."/>
            <person name="Mi L."/>
            <person name="Sun Q."/>
            <person name="Zhang L."/>
            <person name="Zhou B."/>
            <person name="Peng R."/>
            <person name="Zhang X."/>
            <person name="Liu F."/>
        </authorList>
    </citation>
    <scope>NUCLEOTIDE SEQUENCE [LARGE SCALE GENOMIC DNA]</scope>
    <source>
        <strain evidence="3">cv. PA1801</strain>
    </source>
</reference>
<evidence type="ECO:0000313" key="3">
    <source>
        <dbReference type="Proteomes" id="UP000325315"/>
    </source>
</evidence>
<evidence type="ECO:0000313" key="2">
    <source>
        <dbReference type="EMBL" id="KAA3477749.1"/>
    </source>
</evidence>
<name>A0A5B6W7D1_9ROSI</name>
<dbReference type="Gene3D" id="1.10.340.70">
    <property type="match status" value="1"/>
</dbReference>
<keyword evidence="3" id="KW-1185">Reference proteome</keyword>
<proteinExistence type="predicted"/>
<dbReference type="EMBL" id="SMMG02000004">
    <property type="protein sequence ID" value="KAA3477749.1"/>
    <property type="molecule type" value="Genomic_DNA"/>
</dbReference>
<dbReference type="AlphaFoldDB" id="A0A5B6W7D1"/>